<dbReference type="STRING" id="656024.FsymDg_4105"/>
<dbReference type="EMBL" id="CP002801">
    <property type="protein sequence ID" value="AEH11376.1"/>
    <property type="molecule type" value="Genomic_DNA"/>
</dbReference>
<feature type="compositionally biased region" description="Basic and acidic residues" evidence="1">
    <location>
        <begin position="65"/>
        <end position="75"/>
    </location>
</feature>
<dbReference type="KEGG" id="fsy:FsymDg_4105"/>
<dbReference type="eggNOG" id="COG2331">
    <property type="taxonomic scope" value="Bacteria"/>
</dbReference>
<evidence type="ECO:0000259" key="2">
    <source>
        <dbReference type="SMART" id="SM00834"/>
    </source>
</evidence>
<dbReference type="RefSeq" id="WP_013875250.1">
    <property type="nucleotide sequence ID" value="NC_015656.1"/>
</dbReference>
<dbReference type="NCBIfam" id="TIGR02605">
    <property type="entry name" value="CxxC_CxxC_SSSS"/>
    <property type="match status" value="1"/>
</dbReference>
<protein>
    <submittedName>
        <fullName evidence="3">Regulatory protein, FmdB family</fullName>
    </submittedName>
</protein>
<evidence type="ECO:0000313" key="4">
    <source>
        <dbReference type="Proteomes" id="UP000001549"/>
    </source>
</evidence>
<sequence>MPRYEYRCTACDRDLEVVQSFNDAALTECPTCSGRLRRVFSSVGVVFKGSGFYKTDSRSGGSSGVRDRAKDKTGKDAGAGTSGKEAVGAGAAAGGSTEGSSSASSSSTSTNSSSSTSSTSSTGSSTSGTAAA</sequence>
<keyword evidence="4" id="KW-1185">Reference proteome</keyword>
<dbReference type="HOGENOM" id="CLU_136025_1_0_11"/>
<dbReference type="PANTHER" id="PTHR34404:SF2">
    <property type="entry name" value="CONSERVED SERINE RICH PROTEIN"/>
    <property type="match status" value="1"/>
</dbReference>
<feature type="region of interest" description="Disordered" evidence="1">
    <location>
        <begin position="50"/>
        <end position="132"/>
    </location>
</feature>
<reference evidence="3 4" key="1">
    <citation type="submission" date="2011-05" db="EMBL/GenBank/DDBJ databases">
        <title>Complete sequence of chromosome of Frankia symbiont of Datisca glomerata.</title>
        <authorList>
            <consortium name="US DOE Joint Genome Institute"/>
            <person name="Lucas S."/>
            <person name="Han J."/>
            <person name="Lapidus A."/>
            <person name="Cheng J.-F."/>
            <person name="Goodwin L."/>
            <person name="Pitluck S."/>
            <person name="Peters L."/>
            <person name="Mikhailova N."/>
            <person name="Chertkov O."/>
            <person name="Teshima H."/>
            <person name="Han C."/>
            <person name="Tapia R."/>
            <person name="Land M."/>
            <person name="Hauser L."/>
            <person name="Kyrpides N."/>
            <person name="Ivanova N."/>
            <person name="Pagani I."/>
            <person name="Berry A."/>
            <person name="Pawlowski K."/>
            <person name="Persson T."/>
            <person name="Vanden Heuvel B."/>
            <person name="Benson D."/>
            <person name="Woyke T."/>
        </authorList>
    </citation>
    <scope>NUCLEOTIDE SEQUENCE [LARGE SCALE GENOMIC DNA]</scope>
    <source>
        <strain evidence="4">4085684</strain>
    </source>
</reference>
<gene>
    <name evidence="3" type="ordered locus">FsymDg_4105</name>
</gene>
<organism evidence="3 4">
    <name type="scientific">Candidatus Protofrankia datiscae</name>
    <dbReference type="NCBI Taxonomy" id="2716812"/>
    <lineage>
        <taxon>Bacteria</taxon>
        <taxon>Bacillati</taxon>
        <taxon>Actinomycetota</taxon>
        <taxon>Actinomycetes</taxon>
        <taxon>Frankiales</taxon>
        <taxon>Frankiaceae</taxon>
        <taxon>Protofrankia</taxon>
    </lineage>
</organism>
<dbReference type="InterPro" id="IPR013429">
    <property type="entry name" value="Regulatory_FmdB_Zinc_ribbon"/>
</dbReference>
<dbReference type="PANTHER" id="PTHR34404">
    <property type="entry name" value="REGULATORY PROTEIN, FMDB FAMILY"/>
    <property type="match status" value="1"/>
</dbReference>
<dbReference type="AlphaFoldDB" id="F8AW51"/>
<feature type="compositionally biased region" description="Low complexity" evidence="1">
    <location>
        <begin position="98"/>
        <end position="132"/>
    </location>
</feature>
<accession>F8AW51</accession>
<proteinExistence type="predicted"/>
<feature type="domain" description="Putative regulatory protein FmdB zinc ribbon" evidence="2">
    <location>
        <begin position="1"/>
        <end position="41"/>
    </location>
</feature>
<name>F8AW51_9ACTN</name>
<dbReference type="Pfam" id="PF09723">
    <property type="entry name" value="Zn_ribbon_8"/>
    <property type="match status" value="1"/>
</dbReference>
<dbReference type="SMART" id="SM00834">
    <property type="entry name" value="CxxC_CXXC_SSSS"/>
    <property type="match status" value="1"/>
</dbReference>
<dbReference type="Proteomes" id="UP000001549">
    <property type="component" value="Chromosome"/>
</dbReference>
<evidence type="ECO:0000313" key="3">
    <source>
        <dbReference type="EMBL" id="AEH11376.1"/>
    </source>
</evidence>
<evidence type="ECO:0000256" key="1">
    <source>
        <dbReference type="SAM" id="MobiDB-lite"/>
    </source>
</evidence>